<dbReference type="Proteomes" id="UP000244450">
    <property type="component" value="Unassembled WGS sequence"/>
</dbReference>
<proteinExistence type="predicted"/>
<sequence>MQDEAFFDETEQLEEASSAPTDTAARKRAWRLRINYRFIVQHTPYILFLSGLALVYIANIHYTEKKIWDINRLDKEIRELKWDYISRKSDLMYNSKMSEVSDKVSGQGLKPLNTPPQKIEVEKK</sequence>
<reference evidence="3 4" key="1">
    <citation type="submission" date="2018-04" db="EMBL/GenBank/DDBJ databases">
        <title>Chitinophaga fuyangensis sp. nov., isolated from soil in a chemical factory.</title>
        <authorList>
            <person name="Chen K."/>
        </authorList>
    </citation>
    <scope>NUCLEOTIDE SEQUENCE [LARGE SCALE GENOMIC DNA]</scope>
    <source>
        <strain evidence="3 4">LY-1</strain>
    </source>
</reference>
<dbReference type="EMBL" id="QCYK01000001">
    <property type="protein sequence ID" value="PUZ29215.1"/>
    <property type="molecule type" value="Genomic_DNA"/>
</dbReference>
<feature type="transmembrane region" description="Helical" evidence="2">
    <location>
        <begin position="45"/>
        <end position="62"/>
    </location>
</feature>
<dbReference type="OrthoDB" id="981249at2"/>
<evidence type="ECO:0000313" key="3">
    <source>
        <dbReference type="EMBL" id="PUZ29215.1"/>
    </source>
</evidence>
<evidence type="ECO:0000256" key="2">
    <source>
        <dbReference type="SAM" id="Phobius"/>
    </source>
</evidence>
<comment type="caution">
    <text evidence="3">The sequence shown here is derived from an EMBL/GenBank/DDBJ whole genome shotgun (WGS) entry which is preliminary data.</text>
</comment>
<keyword evidence="2" id="KW-1133">Transmembrane helix</keyword>
<keyword evidence="4" id="KW-1185">Reference proteome</keyword>
<gene>
    <name evidence="3" type="ORF">DCC81_07055</name>
</gene>
<accession>A0A2T7BNG3</accession>
<protein>
    <recommendedName>
        <fullName evidence="5">S-adenosyl-methyltransferase</fullName>
    </recommendedName>
</protein>
<feature type="compositionally biased region" description="Acidic residues" evidence="1">
    <location>
        <begin position="1"/>
        <end position="14"/>
    </location>
</feature>
<dbReference type="InterPro" id="IPR045755">
    <property type="entry name" value="FtsL-like"/>
</dbReference>
<keyword evidence="2" id="KW-0812">Transmembrane</keyword>
<organism evidence="3 4">
    <name type="scientific">Chitinophaga parva</name>
    <dbReference type="NCBI Taxonomy" id="2169414"/>
    <lineage>
        <taxon>Bacteria</taxon>
        <taxon>Pseudomonadati</taxon>
        <taxon>Bacteroidota</taxon>
        <taxon>Chitinophagia</taxon>
        <taxon>Chitinophagales</taxon>
        <taxon>Chitinophagaceae</taxon>
        <taxon>Chitinophaga</taxon>
    </lineage>
</organism>
<feature type="region of interest" description="Disordered" evidence="1">
    <location>
        <begin position="1"/>
        <end position="20"/>
    </location>
</feature>
<evidence type="ECO:0000313" key="4">
    <source>
        <dbReference type="Proteomes" id="UP000244450"/>
    </source>
</evidence>
<name>A0A2T7BNG3_9BACT</name>
<dbReference type="Pfam" id="PF19579">
    <property type="entry name" value="FtsL_2"/>
    <property type="match status" value="1"/>
</dbReference>
<dbReference type="RefSeq" id="WP_108685854.1">
    <property type="nucleotide sequence ID" value="NZ_QCYK01000001.1"/>
</dbReference>
<evidence type="ECO:0008006" key="5">
    <source>
        <dbReference type="Google" id="ProtNLM"/>
    </source>
</evidence>
<feature type="region of interest" description="Disordered" evidence="1">
    <location>
        <begin position="100"/>
        <end position="124"/>
    </location>
</feature>
<dbReference type="AlphaFoldDB" id="A0A2T7BNG3"/>
<evidence type="ECO:0000256" key="1">
    <source>
        <dbReference type="SAM" id="MobiDB-lite"/>
    </source>
</evidence>
<keyword evidence="2" id="KW-0472">Membrane</keyword>